<reference evidence="9 10" key="2">
    <citation type="submission" date="2021-10" db="EMBL/GenBank/DDBJ databases">
        <authorList>
            <person name="Piombo E."/>
        </authorList>
    </citation>
    <scope>NUCLEOTIDE SEQUENCE [LARGE SCALE GENOMIC DNA]</scope>
</reference>
<feature type="transmembrane region" description="Helical" evidence="7">
    <location>
        <begin position="106"/>
        <end position="124"/>
    </location>
</feature>
<keyword evidence="2 7" id="KW-0812">Transmembrane</keyword>
<keyword evidence="10" id="KW-1185">Reference proteome</keyword>
<keyword evidence="3 7" id="KW-1133">Transmembrane helix</keyword>
<evidence type="ECO:0000256" key="5">
    <source>
        <dbReference type="ARBA" id="ARBA00038359"/>
    </source>
</evidence>
<evidence type="ECO:0000256" key="2">
    <source>
        <dbReference type="ARBA" id="ARBA00022692"/>
    </source>
</evidence>
<dbReference type="Pfam" id="PF20684">
    <property type="entry name" value="Fung_rhodopsin"/>
    <property type="match status" value="1"/>
</dbReference>
<feature type="transmembrane region" description="Helical" evidence="7">
    <location>
        <begin position="42"/>
        <end position="65"/>
    </location>
</feature>
<dbReference type="GO" id="GO:0016020">
    <property type="term" value="C:membrane"/>
    <property type="evidence" value="ECO:0007669"/>
    <property type="project" value="UniProtKB-SubCell"/>
</dbReference>
<feature type="transmembrane region" description="Helical" evidence="7">
    <location>
        <begin position="177"/>
        <end position="203"/>
    </location>
</feature>
<proteinExistence type="inferred from homology"/>
<protein>
    <recommendedName>
        <fullName evidence="8">Rhodopsin domain-containing protein</fullName>
    </recommendedName>
</protein>
<dbReference type="OrthoDB" id="5393606at2759"/>
<evidence type="ECO:0000256" key="7">
    <source>
        <dbReference type="SAM" id="Phobius"/>
    </source>
</evidence>
<dbReference type="PANTHER" id="PTHR33048:SF47">
    <property type="entry name" value="INTEGRAL MEMBRANE PROTEIN-RELATED"/>
    <property type="match status" value="1"/>
</dbReference>
<evidence type="ECO:0000256" key="6">
    <source>
        <dbReference type="SAM" id="MobiDB-lite"/>
    </source>
</evidence>
<comment type="similarity">
    <text evidence="5">Belongs to the SAT4 family.</text>
</comment>
<dbReference type="Proteomes" id="UP000775872">
    <property type="component" value="Unassembled WGS sequence"/>
</dbReference>
<feature type="domain" description="Rhodopsin" evidence="8">
    <location>
        <begin position="31"/>
        <end position="271"/>
    </location>
</feature>
<name>A0A9N9YTM1_9HYPO</name>
<gene>
    <name evidence="9" type="ORF">CSOL1703_00010298</name>
</gene>
<evidence type="ECO:0000256" key="1">
    <source>
        <dbReference type="ARBA" id="ARBA00004141"/>
    </source>
</evidence>
<dbReference type="EMBL" id="CABFOC020000007">
    <property type="protein sequence ID" value="CAH0044561.1"/>
    <property type="molecule type" value="Genomic_DNA"/>
</dbReference>
<dbReference type="PANTHER" id="PTHR33048">
    <property type="entry name" value="PTH11-LIKE INTEGRAL MEMBRANE PROTEIN (AFU_ORTHOLOGUE AFUA_5G11245)"/>
    <property type="match status" value="1"/>
</dbReference>
<dbReference type="AlphaFoldDB" id="A0A9N9YTM1"/>
<feature type="region of interest" description="Disordered" evidence="6">
    <location>
        <begin position="309"/>
        <end position="349"/>
    </location>
</feature>
<evidence type="ECO:0000259" key="8">
    <source>
        <dbReference type="Pfam" id="PF20684"/>
    </source>
</evidence>
<evidence type="ECO:0000313" key="9">
    <source>
        <dbReference type="EMBL" id="CAH0044561.1"/>
    </source>
</evidence>
<dbReference type="InterPro" id="IPR049326">
    <property type="entry name" value="Rhodopsin_dom_fungi"/>
</dbReference>
<reference evidence="10" key="1">
    <citation type="submission" date="2019-06" db="EMBL/GenBank/DDBJ databases">
        <authorList>
            <person name="Broberg M."/>
        </authorList>
    </citation>
    <scope>NUCLEOTIDE SEQUENCE [LARGE SCALE GENOMIC DNA]</scope>
</reference>
<comment type="subcellular location">
    <subcellularLocation>
        <location evidence="1">Membrane</location>
        <topology evidence="1">Multi-pass membrane protein</topology>
    </subcellularLocation>
</comment>
<keyword evidence="4 7" id="KW-0472">Membrane</keyword>
<organism evidence="9 10">
    <name type="scientific">Clonostachys solani</name>
    <dbReference type="NCBI Taxonomy" id="160281"/>
    <lineage>
        <taxon>Eukaryota</taxon>
        <taxon>Fungi</taxon>
        <taxon>Dikarya</taxon>
        <taxon>Ascomycota</taxon>
        <taxon>Pezizomycotina</taxon>
        <taxon>Sordariomycetes</taxon>
        <taxon>Hypocreomycetidae</taxon>
        <taxon>Hypocreales</taxon>
        <taxon>Bionectriaceae</taxon>
        <taxon>Clonostachys</taxon>
    </lineage>
</organism>
<sequence length="349" mass="38816">MRRMARYDSEAKNLLIVNGVIIVLMTLCMILRCAARLKTRNIHYLSDGLCLVAYAVSIAIAALLFDYLHNTAVGGVFRPHNITDPTDVAHVIWFQAFSKLRYISQLLYSFDYAVVKFSILAFLWDVFGADSRNKMFIKIVTVACVMWCIAFTFLAAFRCKNPVDGWTTNNPPELCIYAPYVFIPFESTNLFFDVVILSIPAFAVQKLKLDKWKKFSVIGIFLLGGSVCVASIVRLAEISKTTDWAIFFWSMMQLGLSIICACLPTLGALFRSNSNKVGSSSKYSGFTSSSGKRGSGIAFKVKDVELGDRGPWIDNRAATGSTSWAPRDNDGSESELPPEPMFSSRITTV</sequence>
<evidence type="ECO:0000256" key="3">
    <source>
        <dbReference type="ARBA" id="ARBA00022989"/>
    </source>
</evidence>
<feature type="transmembrane region" description="Helical" evidence="7">
    <location>
        <begin position="15"/>
        <end position="35"/>
    </location>
</feature>
<feature type="transmembrane region" description="Helical" evidence="7">
    <location>
        <begin position="246"/>
        <end position="270"/>
    </location>
</feature>
<feature type="transmembrane region" description="Helical" evidence="7">
    <location>
        <begin position="215"/>
        <end position="234"/>
    </location>
</feature>
<feature type="transmembrane region" description="Helical" evidence="7">
    <location>
        <begin position="136"/>
        <end position="157"/>
    </location>
</feature>
<dbReference type="InterPro" id="IPR052337">
    <property type="entry name" value="SAT4-like"/>
</dbReference>
<evidence type="ECO:0000256" key="4">
    <source>
        <dbReference type="ARBA" id="ARBA00023136"/>
    </source>
</evidence>
<evidence type="ECO:0000313" key="10">
    <source>
        <dbReference type="Proteomes" id="UP000775872"/>
    </source>
</evidence>
<comment type="caution">
    <text evidence="9">The sequence shown here is derived from an EMBL/GenBank/DDBJ whole genome shotgun (WGS) entry which is preliminary data.</text>
</comment>
<accession>A0A9N9YTM1</accession>